<comment type="caution">
    <text evidence="1">The sequence shown here is derived from an EMBL/GenBank/DDBJ whole genome shotgun (WGS) entry which is preliminary data.</text>
</comment>
<feature type="non-terminal residue" evidence="1">
    <location>
        <position position="52"/>
    </location>
</feature>
<feature type="non-terminal residue" evidence="1">
    <location>
        <position position="1"/>
    </location>
</feature>
<dbReference type="EMBL" id="JYDH01001327">
    <property type="protein sequence ID" value="KRY24915.1"/>
    <property type="molecule type" value="Genomic_DNA"/>
</dbReference>
<dbReference type="InParanoid" id="A0A0V1AL53"/>
<protein>
    <submittedName>
        <fullName evidence="1">Uncharacterized protein</fullName>
    </submittedName>
</protein>
<sequence length="52" mass="5722">LGQVAFIGSDGWSLCILVGDSFRMHKAHSSKLSALEMHQVSFKLNFDPSWAA</sequence>
<evidence type="ECO:0000313" key="1">
    <source>
        <dbReference type="EMBL" id="KRY24915.1"/>
    </source>
</evidence>
<reference evidence="1 2" key="1">
    <citation type="submission" date="2015-01" db="EMBL/GenBank/DDBJ databases">
        <title>Evolution of Trichinella species and genotypes.</title>
        <authorList>
            <person name="Korhonen P.K."/>
            <person name="Edoardo P."/>
            <person name="Giuseppe L.R."/>
            <person name="Gasser R.B."/>
        </authorList>
    </citation>
    <scope>NUCLEOTIDE SEQUENCE [LARGE SCALE GENOMIC DNA]</scope>
    <source>
        <strain evidence="1">ISS3</strain>
    </source>
</reference>
<dbReference type="Proteomes" id="UP000054776">
    <property type="component" value="Unassembled WGS sequence"/>
</dbReference>
<proteinExistence type="predicted"/>
<name>A0A0V1AL53_TRISP</name>
<accession>A0A0V1AL53</accession>
<keyword evidence="2" id="KW-1185">Reference proteome</keyword>
<gene>
    <name evidence="1" type="ORF">T01_10485</name>
</gene>
<evidence type="ECO:0000313" key="2">
    <source>
        <dbReference type="Proteomes" id="UP000054776"/>
    </source>
</evidence>
<dbReference type="AlphaFoldDB" id="A0A0V1AL53"/>
<organism evidence="1 2">
    <name type="scientific">Trichinella spiralis</name>
    <name type="common">Trichina worm</name>
    <dbReference type="NCBI Taxonomy" id="6334"/>
    <lineage>
        <taxon>Eukaryota</taxon>
        <taxon>Metazoa</taxon>
        <taxon>Ecdysozoa</taxon>
        <taxon>Nematoda</taxon>
        <taxon>Enoplea</taxon>
        <taxon>Dorylaimia</taxon>
        <taxon>Trichinellida</taxon>
        <taxon>Trichinellidae</taxon>
        <taxon>Trichinella</taxon>
    </lineage>
</organism>